<dbReference type="Proteomes" id="UP000056090">
    <property type="component" value="Chromosome"/>
</dbReference>
<accession>A0A075P4L6</accession>
<reference evidence="1 2" key="1">
    <citation type="submission" date="2014-06" db="EMBL/GenBank/DDBJ databases">
        <title>Genomes of Alteromonas australica, a world apart.</title>
        <authorList>
            <person name="Gonzaga A."/>
            <person name="Lopez-Perez M."/>
            <person name="Rodriguez-Valera F."/>
        </authorList>
    </citation>
    <scope>NUCLEOTIDE SEQUENCE [LARGE SCALE GENOMIC DNA]</scope>
    <source>
        <strain evidence="1 2">H 17</strain>
    </source>
</reference>
<dbReference type="KEGG" id="aal:EP13_05745"/>
<evidence type="ECO:0000313" key="2">
    <source>
        <dbReference type="Proteomes" id="UP000056090"/>
    </source>
</evidence>
<gene>
    <name evidence="1" type="ORF">EP13_05745</name>
</gene>
<proteinExistence type="predicted"/>
<dbReference type="GeneID" id="78254432"/>
<protein>
    <submittedName>
        <fullName evidence="1">Uncharacterized protein</fullName>
    </submittedName>
</protein>
<dbReference type="AlphaFoldDB" id="A0A075P4L6"/>
<name>A0A075P4L6_9ALTE</name>
<dbReference type="EMBL" id="CP008849">
    <property type="protein sequence ID" value="AIF98247.1"/>
    <property type="molecule type" value="Genomic_DNA"/>
</dbReference>
<dbReference type="eggNOG" id="ENOG502ZPA3">
    <property type="taxonomic scope" value="Bacteria"/>
</dbReference>
<keyword evidence="2" id="KW-1185">Reference proteome</keyword>
<evidence type="ECO:0000313" key="1">
    <source>
        <dbReference type="EMBL" id="AIF98247.1"/>
    </source>
</evidence>
<sequence>MLFDWFSSEKPNVYLGSLAVVNDSNLSKIESFFSITGNSLQDHMRKKLEEIFCLHSISNITEPKKSDIALDVVIVTLHGGEAFTVNLGTSGIPIFWRPKIKLVSRLYNIKHGKTVKTFSVSKSVTWREFIAKQFSLKGLFRWGPLYHNEDMEILLYQACLELIDKMRKAI</sequence>
<dbReference type="RefSeq" id="WP_044056438.1">
    <property type="nucleotide sequence ID" value="NZ_CBCSKJ010000010.1"/>
</dbReference>
<organism evidence="1 2">
    <name type="scientific">Alteromonas australica</name>
    <dbReference type="NCBI Taxonomy" id="589873"/>
    <lineage>
        <taxon>Bacteria</taxon>
        <taxon>Pseudomonadati</taxon>
        <taxon>Pseudomonadota</taxon>
        <taxon>Gammaproteobacteria</taxon>
        <taxon>Alteromonadales</taxon>
        <taxon>Alteromonadaceae</taxon>
        <taxon>Alteromonas/Salinimonas group</taxon>
        <taxon>Alteromonas</taxon>
    </lineage>
</organism>